<dbReference type="PANTHER" id="PTHR18871:SF2">
    <property type="entry name" value="CENTROSOMAL PROTEIN OF 112 KDA"/>
    <property type="match status" value="1"/>
</dbReference>
<dbReference type="Proteomes" id="UP001152795">
    <property type="component" value="Unassembled WGS sequence"/>
</dbReference>
<feature type="non-terminal residue" evidence="1">
    <location>
        <position position="1"/>
    </location>
</feature>
<keyword evidence="2" id="KW-1185">Reference proteome</keyword>
<evidence type="ECO:0000313" key="1">
    <source>
        <dbReference type="EMBL" id="CAB3992562.1"/>
    </source>
</evidence>
<reference evidence="1" key="1">
    <citation type="submission" date="2020-04" db="EMBL/GenBank/DDBJ databases">
        <authorList>
            <person name="Alioto T."/>
            <person name="Alioto T."/>
            <person name="Gomez Garrido J."/>
        </authorList>
    </citation>
    <scope>NUCLEOTIDE SEQUENCE</scope>
    <source>
        <strain evidence="1">A484AB</strain>
    </source>
</reference>
<evidence type="ECO:0000313" key="2">
    <source>
        <dbReference type="Proteomes" id="UP001152795"/>
    </source>
</evidence>
<protein>
    <submittedName>
        <fullName evidence="1">Uncharacterized protein</fullName>
    </submittedName>
</protein>
<dbReference type="AlphaFoldDB" id="A0A6S7GRJ3"/>
<name>A0A6S7GRJ3_PARCT</name>
<organism evidence="1 2">
    <name type="scientific">Paramuricea clavata</name>
    <name type="common">Red gorgonian</name>
    <name type="synonym">Violescent sea-whip</name>
    <dbReference type="NCBI Taxonomy" id="317549"/>
    <lineage>
        <taxon>Eukaryota</taxon>
        <taxon>Metazoa</taxon>
        <taxon>Cnidaria</taxon>
        <taxon>Anthozoa</taxon>
        <taxon>Octocorallia</taxon>
        <taxon>Malacalcyonacea</taxon>
        <taxon>Plexauridae</taxon>
        <taxon>Paramuricea</taxon>
    </lineage>
</organism>
<proteinExistence type="predicted"/>
<dbReference type="InterPro" id="IPR055310">
    <property type="entry name" value="CEP112"/>
</dbReference>
<dbReference type="EMBL" id="CACRXK020002076">
    <property type="protein sequence ID" value="CAB3992562.1"/>
    <property type="molecule type" value="Genomic_DNA"/>
</dbReference>
<gene>
    <name evidence="1" type="ORF">PACLA_8A085376</name>
</gene>
<comment type="caution">
    <text evidence="1">The sequence shown here is derived from an EMBL/GenBank/DDBJ whole genome shotgun (WGS) entry which is preliminary data.</text>
</comment>
<sequence>ILDRKNNELEEMKAKYRSKVTEIETRLKKQDKKIVQQARELEALRKQRDEQMHAMKNMEQGKGTTLQNDFEKRLHDKIAEYEQEKFDMQKKHTQEIQEILDETNARIGKMESENNQQVEELNVIVKQFQHESQRLNEECETLQRGKLLLEQDKVELQKQLRATESERNDLKESLSSYEIEKQKLVSNYESKIEQVEKKAKTDVEHENEEKEKALAKASSAITKLKNDVGELRRELKSTEQQKQNEIQQLAGLHRQERADLEHNFENKIRNLQDELNQVRREDDGRITDLESVLREKDAELEKTLATQRETEDEAEKTLAEFKTKMEETSKRMFDDAKIQMNKVEQDLEKSRTSREKQAKEFTRQIENERVRHEKLVSELKISFEQEKTYLVREHQHEKDLVNREHEREKELYGEKQQSKLQELETQFRSKSSKDAKVIADLQQVNVSLREELMQKEALYKQQLVELGMLREEEKQTFKRQEETQTARYRSELEQERLQLQRHHSTDMEQILDKTNNRFKQMEEDYIARSKKMQETMDALREEIQTLKNERITLQNSQDKRFNATIRKHEEEKASLKNHHSSMLKALEKDLERQKAVAKDVEKQARSVEIRLQEKISKLQYDYEERMNNLLPRELKEELEDTIRSLRQQVSILQSRADVLQEELDATTTLSSTWDMSRLDTHT</sequence>
<dbReference type="PANTHER" id="PTHR18871">
    <property type="entry name" value="CENTROSOMAL PROTEIN OF 112 KDA"/>
    <property type="match status" value="1"/>
</dbReference>
<dbReference type="OrthoDB" id="78101at2759"/>
<accession>A0A6S7GRJ3</accession>